<protein>
    <submittedName>
        <fullName evidence="9">Multidrug resistance protein MdtB</fullName>
    </submittedName>
</protein>
<evidence type="ECO:0000256" key="1">
    <source>
        <dbReference type="ARBA" id="ARBA00004651"/>
    </source>
</evidence>
<evidence type="ECO:0000313" key="9">
    <source>
        <dbReference type="EMBL" id="OIQ91422.1"/>
    </source>
</evidence>
<evidence type="ECO:0000256" key="4">
    <source>
        <dbReference type="ARBA" id="ARBA00022519"/>
    </source>
</evidence>
<dbReference type="Pfam" id="PF00873">
    <property type="entry name" value="ACR_tran"/>
    <property type="match status" value="1"/>
</dbReference>
<keyword evidence="7 8" id="KW-0472">Membrane</keyword>
<dbReference type="Gene3D" id="3.30.2090.10">
    <property type="entry name" value="Multidrug efflux transporter AcrB TolC docking domain, DN and DC subdomains"/>
    <property type="match status" value="2"/>
</dbReference>
<dbReference type="PANTHER" id="PTHR32063:SF21">
    <property type="entry name" value="MULTIDRUG RESISTANCE PROTEIN MDTB"/>
    <property type="match status" value="1"/>
</dbReference>
<dbReference type="SUPFAM" id="SSF82693">
    <property type="entry name" value="Multidrug efflux transporter AcrB pore domain, PN1, PN2, PC1 and PC2 subdomains"/>
    <property type="match status" value="4"/>
</dbReference>
<reference evidence="9" key="1">
    <citation type="submission" date="2016-10" db="EMBL/GenBank/DDBJ databases">
        <title>Sequence of Gallionella enrichment culture.</title>
        <authorList>
            <person name="Poehlein A."/>
            <person name="Muehling M."/>
            <person name="Daniel R."/>
        </authorList>
    </citation>
    <scope>NUCLEOTIDE SEQUENCE</scope>
</reference>
<evidence type="ECO:0000256" key="8">
    <source>
        <dbReference type="SAM" id="Phobius"/>
    </source>
</evidence>
<feature type="transmembrane region" description="Helical" evidence="8">
    <location>
        <begin position="360"/>
        <end position="381"/>
    </location>
</feature>
<evidence type="ECO:0000256" key="6">
    <source>
        <dbReference type="ARBA" id="ARBA00022989"/>
    </source>
</evidence>
<keyword evidence="5 8" id="KW-0812">Transmembrane</keyword>
<comment type="subcellular location">
    <subcellularLocation>
        <location evidence="1">Cell membrane</location>
        <topology evidence="1">Multi-pass membrane protein</topology>
    </subcellularLocation>
</comment>
<feature type="transmembrane region" description="Helical" evidence="8">
    <location>
        <begin position="856"/>
        <end position="876"/>
    </location>
</feature>
<dbReference type="GO" id="GO:0042910">
    <property type="term" value="F:xenobiotic transmembrane transporter activity"/>
    <property type="evidence" value="ECO:0007669"/>
    <property type="project" value="TreeGrafter"/>
</dbReference>
<proteinExistence type="predicted"/>
<evidence type="ECO:0000256" key="3">
    <source>
        <dbReference type="ARBA" id="ARBA00022475"/>
    </source>
</evidence>
<dbReference type="Gene3D" id="3.30.70.1440">
    <property type="entry name" value="Multidrug efflux transporter AcrB pore domain"/>
    <property type="match status" value="1"/>
</dbReference>
<feature type="transmembrane region" description="Helical" evidence="8">
    <location>
        <begin position="431"/>
        <end position="451"/>
    </location>
</feature>
<dbReference type="InterPro" id="IPR001036">
    <property type="entry name" value="Acrflvin-R"/>
</dbReference>
<dbReference type="Gene3D" id="3.30.70.1320">
    <property type="entry name" value="Multidrug efflux transporter AcrB pore domain like"/>
    <property type="match status" value="1"/>
</dbReference>
<gene>
    <name evidence="9" type="primary">mdtB_12</name>
    <name evidence="9" type="ORF">GALL_266960</name>
</gene>
<feature type="transmembrane region" description="Helical" evidence="8">
    <location>
        <begin position="529"/>
        <end position="548"/>
    </location>
</feature>
<feature type="transmembrane region" description="Helical" evidence="8">
    <location>
        <begin position="987"/>
        <end position="1013"/>
    </location>
</feature>
<dbReference type="FunFam" id="3.30.70.1430:FF:000001">
    <property type="entry name" value="Efflux pump membrane transporter"/>
    <property type="match status" value="1"/>
</dbReference>
<feature type="transmembrane region" description="Helical" evidence="8">
    <location>
        <begin position="463"/>
        <end position="482"/>
    </location>
</feature>
<feature type="transmembrane region" description="Helical" evidence="8">
    <location>
        <begin position="12"/>
        <end position="32"/>
    </location>
</feature>
<dbReference type="FunFam" id="1.20.1640.10:FF:000001">
    <property type="entry name" value="Efflux pump membrane transporter"/>
    <property type="match status" value="1"/>
</dbReference>
<dbReference type="Gene3D" id="1.20.1640.10">
    <property type="entry name" value="Multidrug efflux transporter AcrB transmembrane domain"/>
    <property type="match status" value="2"/>
</dbReference>
<keyword evidence="3" id="KW-1003">Cell membrane</keyword>
<dbReference type="PRINTS" id="PR00702">
    <property type="entry name" value="ACRIFLAVINRP"/>
</dbReference>
<dbReference type="SUPFAM" id="SSF82714">
    <property type="entry name" value="Multidrug efflux transporter AcrB TolC docking domain, DN and DC subdomains"/>
    <property type="match status" value="2"/>
</dbReference>
<dbReference type="SUPFAM" id="SSF82866">
    <property type="entry name" value="Multidrug efflux transporter AcrB transmembrane domain"/>
    <property type="match status" value="2"/>
</dbReference>
<accession>A0A1J5R631</accession>
<dbReference type="Gene3D" id="3.30.70.1430">
    <property type="entry name" value="Multidrug efflux transporter AcrB pore domain"/>
    <property type="match status" value="2"/>
</dbReference>
<feature type="transmembrane region" description="Helical" evidence="8">
    <location>
        <begin position="909"/>
        <end position="934"/>
    </location>
</feature>
<sequence length="1036" mass="111649">MQLPELCIRRPVMATLLMVAFLVFGLIAYRSLPVSELPSVDFPTISVTASLPGASPETMAAAVATPLESQFSTIAGLDSVTSTSAQGSTSITLQFSLDRNIDAAAQDVQSAIAAAARKLPPDMPSPPSFRKVNPADFAIFYIALMSPTLPLSTVDDYAETQLAQRLSTIPGVALVNVFGAQKFAVRIQANPDQLAARGIGIDELQKAIAQANVNQPLGSIDGAHQSFSLKDNGQLARAAAYRPLIVAWRNGAPVHLDEVASAVDGVENDKIASWFVDRRAMILAIQRQPGANTVATVDAIKRILPAFQAKLPAAIDMKVLYDRSVSIRDSIDDVQFTLVLAGFLVILVILLFLRNVYATIIPSLALPISVIGTFALMNVLGYSLDNLSLLALTLSVGFVVDDAIVMLENIMRHVEAGEPPFQAALKGSREIGFTILSMTISLIAVFIPVLFMGGIVGRLLHEFAVTICAAILVSGFVSLTLTPMLCSRYLKHVEATQHNRAYRAFERFFDGLLAGYSSSLAWAMARPRLVLTGFVATLMVTALLFVVVPKDFLPSGDTGQLIAFTEGAQDASFAAMVRHQRQVAEILAKDPNVAAFMSSVGAGGPRPTANTGTMFIRLKPMGERRLDPDQIIQELRPKLSVVPGIKVYLQNPPPIRIGGQMTSAQYQYTLQDTDLPELYRWTDTLMNHLRQLPGFVDVNSNLNNQSPVLDLQVDRDKLATLGLTFAQVEDALQSAYSARQISTIYGASNQYQVILELAPNFQSDPGTLSRLYVRAASGQLVPLDTVARVTRKTQALTVNHLGQLPAVTISFNLLPGVSLGQAVDRIKSLEQQLRLPISLTTSLQGTAQAFQASLKGLGMLLLVAVLVVYIVLGILYESFVHPLTILSGLPAAGMGALLTLLLFRMDLNLYAFVGIIMLVGIVKKNAIMMIDFALDRRRNHGLSAAEAIFQACQIRFRPIMMTTMAAMVGTLPIALGIGPGAEVRRGLGMAVVGGLLLSQFLTLYLTPVVYLTLDRFSGSRTKPLPDAELAEDADGA</sequence>
<evidence type="ECO:0000256" key="5">
    <source>
        <dbReference type="ARBA" id="ARBA00022692"/>
    </source>
</evidence>
<keyword evidence="6 8" id="KW-1133">Transmembrane helix</keyword>
<dbReference type="AlphaFoldDB" id="A0A1J5R631"/>
<feature type="transmembrane region" description="Helical" evidence="8">
    <location>
        <begin position="959"/>
        <end position="981"/>
    </location>
</feature>
<evidence type="ECO:0000256" key="2">
    <source>
        <dbReference type="ARBA" id="ARBA00022448"/>
    </source>
</evidence>
<keyword evidence="2" id="KW-0813">Transport</keyword>
<organism evidence="9">
    <name type="scientific">mine drainage metagenome</name>
    <dbReference type="NCBI Taxonomy" id="410659"/>
    <lineage>
        <taxon>unclassified sequences</taxon>
        <taxon>metagenomes</taxon>
        <taxon>ecological metagenomes</taxon>
    </lineage>
</organism>
<dbReference type="InterPro" id="IPR027463">
    <property type="entry name" value="AcrB_DN_DC_subdom"/>
</dbReference>
<dbReference type="GO" id="GO:0005886">
    <property type="term" value="C:plasma membrane"/>
    <property type="evidence" value="ECO:0007669"/>
    <property type="project" value="UniProtKB-SubCell"/>
</dbReference>
<feature type="transmembrane region" description="Helical" evidence="8">
    <location>
        <begin position="334"/>
        <end position="353"/>
    </location>
</feature>
<keyword evidence="4" id="KW-0997">Cell inner membrane</keyword>
<evidence type="ECO:0000256" key="7">
    <source>
        <dbReference type="ARBA" id="ARBA00023136"/>
    </source>
</evidence>
<name>A0A1J5R631_9ZZZZ</name>
<dbReference type="EMBL" id="MLJW01000260">
    <property type="protein sequence ID" value="OIQ91422.1"/>
    <property type="molecule type" value="Genomic_DNA"/>
</dbReference>
<dbReference type="PANTHER" id="PTHR32063">
    <property type="match status" value="1"/>
</dbReference>
<comment type="caution">
    <text evidence="9">The sequence shown here is derived from an EMBL/GenBank/DDBJ whole genome shotgun (WGS) entry which is preliminary data.</text>
</comment>